<dbReference type="EC" id="2.7.11.1" evidence="7"/>
<evidence type="ECO:0000256" key="23">
    <source>
        <dbReference type="SAM" id="MobiDB-lite"/>
    </source>
</evidence>
<keyword evidence="22" id="KW-0175">Coiled coil</keyword>
<evidence type="ECO:0000256" key="11">
    <source>
        <dbReference type="ARBA" id="ARBA00022670"/>
    </source>
</evidence>
<evidence type="ECO:0000259" key="25">
    <source>
        <dbReference type="PROSITE" id="PS50053"/>
    </source>
</evidence>
<evidence type="ECO:0000256" key="5">
    <source>
        <dbReference type="ARBA" id="ARBA00009136"/>
    </source>
</evidence>
<keyword evidence="13" id="KW-0479">Metal-binding</keyword>
<protein>
    <recommendedName>
        <fullName evidence="7">non-specific serine/threonine protein kinase</fullName>
        <ecNumber evidence="7">2.7.11.1</ecNumber>
    </recommendedName>
</protein>
<evidence type="ECO:0000256" key="17">
    <source>
        <dbReference type="ARBA" id="ARBA00022801"/>
    </source>
</evidence>
<dbReference type="SUPFAM" id="SSF50630">
    <property type="entry name" value="Acid proteases"/>
    <property type="match status" value="1"/>
</dbReference>
<dbReference type="InterPro" id="IPR000626">
    <property type="entry name" value="Ubiquitin-like_dom"/>
</dbReference>
<keyword evidence="12" id="KW-0808">Transferase</keyword>
<dbReference type="CDD" id="cd01796">
    <property type="entry name" value="Ubl_Ddi1_like"/>
    <property type="match status" value="1"/>
</dbReference>
<evidence type="ECO:0000256" key="9">
    <source>
        <dbReference type="ARBA" id="ARBA00022527"/>
    </source>
</evidence>
<sequence length="829" mass="92112">MKLSVTTDEGDLYNLEIDSQMEIENLKALLEAETNIEVAEQMLFYNGNELVDPQKTLQQYDIGQDDIVLLRRKRQQGGGGSSGNPNFDMMRQHVLRDPRLLQQLANTNPDLAQAAMNDPERFNMMVQQIEQSRRQAETQKSLQLAALNDDPFDVEAQKRIEEAIRQENIAANLEAAMEYNPESFARVTRLYIRVEINGKDLVALVDSGAQSTVISPETAQLCGLDRLLDTRFSGVAKGVGTAKILGRIHSAQMKLSKDFFLACSFIVVEGKGSELLFGLDMLRKHQGCIDLRKNALTFDEFDIPFLQEHELPEKQRMIELHGGADDETPAEARIAGPVANANASNYGETAASSSASKYSESDIATLTNLGVSRQEAIHALDMAGGNCKGSFGEVFKGIDRRTNRPVAIKIIDLENAEDEIDDIQQEIAILSQLDSQYVTKYFGSHLKGSNLWIIMEYCSGGSCSDLMKAGHIREEYIAIILRELLRGLDYLHNEGKLHRDIKAANVLLSANGDVKLADFGVSGQLTASLTKKNTFVGTPFWMAPEVIKQSGYDHKADIWSLGITAIELAKGEPPYADMHPMKVLFLIPKSHPPTLEGTYSKHFKDFINVCLQKDSTRRPTARELLKHRFIRNAKKVSYLTELIEAHERWLHMGNGKDSDSSDNEEKADEPEDDGWDFGTVRQPVDFRSPLPSQSLGMRQTSSTATLTQMSNSSSAQSIQYAQPPQQRMQTGGRLQQAGTRQSTSSINQLTNGIQRMTSRYSMDDYGQDTVRANNNNNDMPRPSILSSASSSETSTPLHNEAVFQDTVTSILSQAGGITCLLESRSCFLY</sequence>
<evidence type="ECO:0000256" key="8">
    <source>
        <dbReference type="ARBA" id="ARBA00022490"/>
    </source>
</evidence>
<evidence type="ECO:0000313" key="28">
    <source>
        <dbReference type="Proteomes" id="UP000612746"/>
    </source>
</evidence>
<dbReference type="GO" id="GO:0006289">
    <property type="term" value="P:nucleotide-excision repair"/>
    <property type="evidence" value="ECO:0007669"/>
    <property type="project" value="InterPro"/>
</dbReference>
<evidence type="ECO:0000256" key="18">
    <source>
        <dbReference type="ARBA" id="ARBA00022840"/>
    </source>
</evidence>
<evidence type="ECO:0000256" key="6">
    <source>
        <dbReference type="ARBA" id="ARBA00011128"/>
    </source>
</evidence>
<keyword evidence="16" id="KW-0418">Kinase</keyword>
<comment type="similarity">
    <text evidence="5">Belongs to the DDI1 family.</text>
</comment>
<dbReference type="PROSITE" id="PS50011">
    <property type="entry name" value="PROTEIN_KINASE_DOM"/>
    <property type="match status" value="1"/>
</dbReference>
<feature type="domain" description="Protein kinase" evidence="24">
    <location>
        <begin position="380"/>
        <end position="630"/>
    </location>
</feature>
<dbReference type="InterPro" id="IPR033882">
    <property type="entry name" value="DDI1_N"/>
</dbReference>
<dbReference type="GO" id="GO:0003684">
    <property type="term" value="F:damaged DNA binding"/>
    <property type="evidence" value="ECO:0007669"/>
    <property type="project" value="InterPro"/>
</dbReference>
<dbReference type="InterPro" id="IPR021109">
    <property type="entry name" value="Peptidase_aspartic_dom_sf"/>
</dbReference>
<evidence type="ECO:0000256" key="15">
    <source>
        <dbReference type="ARBA" id="ARBA00022750"/>
    </source>
</evidence>
<evidence type="ECO:0000256" key="4">
    <source>
        <dbReference type="ARBA" id="ARBA00008874"/>
    </source>
</evidence>
<evidence type="ECO:0000256" key="2">
    <source>
        <dbReference type="ARBA" id="ARBA00003231"/>
    </source>
</evidence>
<dbReference type="PANTHER" id="PTHR48012">
    <property type="entry name" value="STERILE20-LIKE KINASE, ISOFORM B-RELATED"/>
    <property type="match status" value="1"/>
</dbReference>
<dbReference type="FunFam" id="1.10.510.10:FF:000411">
    <property type="entry name" value="Probable Ste20-like kinase Don3"/>
    <property type="match status" value="1"/>
</dbReference>
<evidence type="ECO:0000256" key="21">
    <source>
        <dbReference type="ARBA" id="ARBA00048679"/>
    </source>
</evidence>
<dbReference type="SMART" id="SM00220">
    <property type="entry name" value="S_TKc"/>
    <property type="match status" value="1"/>
</dbReference>
<feature type="region of interest" description="Disordered" evidence="23">
    <location>
        <begin position="771"/>
        <end position="794"/>
    </location>
</feature>
<comment type="similarity">
    <text evidence="4">Belongs to the protein kinase superfamily. STE Ser/Thr protein kinase family. STE20 subfamily.</text>
</comment>
<dbReference type="SUPFAM" id="SSF101238">
    <property type="entry name" value="XPC-binding domain"/>
    <property type="match status" value="1"/>
</dbReference>
<dbReference type="GO" id="GO:0005737">
    <property type="term" value="C:cytoplasm"/>
    <property type="evidence" value="ECO:0007669"/>
    <property type="project" value="UniProtKB-SubCell"/>
</dbReference>
<feature type="coiled-coil region" evidence="22">
    <location>
        <begin position="406"/>
        <end position="433"/>
    </location>
</feature>
<dbReference type="PROSITE" id="PS50053">
    <property type="entry name" value="UBIQUITIN_2"/>
    <property type="match status" value="1"/>
</dbReference>
<evidence type="ECO:0000256" key="16">
    <source>
        <dbReference type="ARBA" id="ARBA00022777"/>
    </source>
</evidence>
<reference evidence="27" key="1">
    <citation type="submission" date="2020-12" db="EMBL/GenBank/DDBJ databases">
        <title>Metabolic potential, ecology and presence of endohyphal bacteria is reflected in genomic diversity of Mucoromycotina.</title>
        <authorList>
            <person name="Muszewska A."/>
            <person name="Okrasinska A."/>
            <person name="Steczkiewicz K."/>
            <person name="Drgas O."/>
            <person name="Orlowska M."/>
            <person name="Perlinska-Lenart U."/>
            <person name="Aleksandrzak-Piekarczyk T."/>
            <person name="Szatraj K."/>
            <person name="Zielenkiewicz U."/>
            <person name="Pilsyk S."/>
            <person name="Malc E."/>
            <person name="Mieczkowski P."/>
            <person name="Kruszewska J.S."/>
            <person name="Biernat P."/>
            <person name="Pawlowska J."/>
        </authorList>
    </citation>
    <scope>NUCLEOTIDE SEQUENCE</scope>
    <source>
        <strain evidence="27">WA0000051536</strain>
    </source>
</reference>
<keyword evidence="8" id="KW-0963">Cytoplasm</keyword>
<evidence type="ECO:0000259" key="24">
    <source>
        <dbReference type="PROSITE" id="PS50011"/>
    </source>
</evidence>
<feature type="compositionally biased region" description="Low complexity" evidence="23">
    <location>
        <begin position="783"/>
        <end position="794"/>
    </location>
</feature>
<comment type="catalytic activity">
    <reaction evidence="20">
        <text>L-threonyl-[protein] + ATP = O-phospho-L-threonyl-[protein] + ADP + H(+)</text>
        <dbReference type="Rhea" id="RHEA:46608"/>
        <dbReference type="Rhea" id="RHEA-COMP:11060"/>
        <dbReference type="Rhea" id="RHEA-COMP:11605"/>
        <dbReference type="ChEBI" id="CHEBI:15378"/>
        <dbReference type="ChEBI" id="CHEBI:30013"/>
        <dbReference type="ChEBI" id="CHEBI:30616"/>
        <dbReference type="ChEBI" id="CHEBI:61977"/>
        <dbReference type="ChEBI" id="CHEBI:456216"/>
        <dbReference type="EC" id="2.7.11.1"/>
    </reaction>
</comment>
<keyword evidence="9" id="KW-0723">Serine/threonine-protein kinase</keyword>
<dbReference type="AlphaFoldDB" id="A0A8H7UFH5"/>
<dbReference type="PANTHER" id="PTHR48012:SF10">
    <property type="entry name" value="FI20177P1"/>
    <property type="match status" value="1"/>
</dbReference>
<dbReference type="GO" id="GO:0046872">
    <property type="term" value="F:metal ion binding"/>
    <property type="evidence" value="ECO:0007669"/>
    <property type="project" value="UniProtKB-KW"/>
</dbReference>
<evidence type="ECO:0000256" key="10">
    <source>
        <dbReference type="ARBA" id="ARBA00022553"/>
    </source>
</evidence>
<evidence type="ECO:0000256" key="12">
    <source>
        <dbReference type="ARBA" id="ARBA00022679"/>
    </source>
</evidence>
<dbReference type="Pfam" id="PF00069">
    <property type="entry name" value="Pkinase"/>
    <property type="match status" value="1"/>
</dbReference>
<evidence type="ECO:0000256" key="13">
    <source>
        <dbReference type="ARBA" id="ARBA00022723"/>
    </source>
</evidence>
<dbReference type="InterPro" id="IPR011009">
    <property type="entry name" value="Kinase-like_dom_sf"/>
</dbReference>
<dbReference type="Gene3D" id="1.10.510.10">
    <property type="entry name" value="Transferase(Phosphotransferase) domain 1"/>
    <property type="match status" value="1"/>
</dbReference>
<dbReference type="InterPro" id="IPR001995">
    <property type="entry name" value="Peptidase_A2_cat"/>
</dbReference>
<dbReference type="InterPro" id="IPR036353">
    <property type="entry name" value="XPC-bd_sf"/>
</dbReference>
<dbReference type="SMART" id="SM00213">
    <property type="entry name" value="UBQ"/>
    <property type="match status" value="1"/>
</dbReference>
<dbReference type="GO" id="GO:0043161">
    <property type="term" value="P:proteasome-mediated ubiquitin-dependent protein catabolic process"/>
    <property type="evidence" value="ECO:0007669"/>
    <property type="project" value="InterPro"/>
</dbReference>
<feature type="compositionally biased region" description="Acidic residues" evidence="23">
    <location>
        <begin position="660"/>
        <end position="675"/>
    </location>
</feature>
<comment type="cofactor">
    <cofactor evidence="1">
        <name>Mg(2+)</name>
        <dbReference type="ChEBI" id="CHEBI:18420"/>
    </cofactor>
</comment>
<evidence type="ECO:0000256" key="7">
    <source>
        <dbReference type="ARBA" id="ARBA00012513"/>
    </source>
</evidence>
<dbReference type="InterPro" id="IPR000719">
    <property type="entry name" value="Prot_kinase_dom"/>
</dbReference>
<dbReference type="EMBL" id="JAEPRA010000006">
    <property type="protein sequence ID" value="KAG2183831.1"/>
    <property type="molecule type" value="Genomic_DNA"/>
</dbReference>
<comment type="subunit">
    <text evidence="6">Binds ubiquitin and polyubiquitinated proteins.</text>
</comment>
<evidence type="ECO:0000256" key="22">
    <source>
        <dbReference type="SAM" id="Coils"/>
    </source>
</evidence>
<keyword evidence="28" id="KW-1185">Reference proteome</keyword>
<comment type="caution">
    <text evidence="27">The sequence shown here is derived from an EMBL/GenBank/DDBJ whole genome shotgun (WGS) entry which is preliminary data.</text>
</comment>
<dbReference type="Pfam" id="PF00240">
    <property type="entry name" value="ubiquitin"/>
    <property type="match status" value="1"/>
</dbReference>
<dbReference type="GO" id="GO:0004190">
    <property type="term" value="F:aspartic-type endopeptidase activity"/>
    <property type="evidence" value="ECO:0007669"/>
    <property type="project" value="UniProtKB-KW"/>
</dbReference>
<dbReference type="InterPro" id="IPR019103">
    <property type="entry name" value="Peptidase_aspartic_DDI1-type"/>
</dbReference>
<dbReference type="Pfam" id="PF09668">
    <property type="entry name" value="Asp_protease"/>
    <property type="match status" value="1"/>
</dbReference>
<dbReference type="GO" id="GO:0004674">
    <property type="term" value="F:protein serine/threonine kinase activity"/>
    <property type="evidence" value="ECO:0007669"/>
    <property type="project" value="UniProtKB-KW"/>
</dbReference>
<evidence type="ECO:0000256" key="1">
    <source>
        <dbReference type="ARBA" id="ARBA00001946"/>
    </source>
</evidence>
<feature type="domain" description="Ubiquitin-like" evidence="25">
    <location>
        <begin position="1"/>
        <end position="77"/>
    </location>
</feature>
<feature type="region of interest" description="Disordered" evidence="23">
    <location>
        <begin position="652"/>
        <end position="725"/>
    </location>
</feature>
<dbReference type="InterPro" id="IPR050629">
    <property type="entry name" value="STE20/SPS1-PAK"/>
</dbReference>
<dbReference type="SUPFAM" id="SSF54236">
    <property type="entry name" value="Ubiquitin-like"/>
    <property type="match status" value="1"/>
</dbReference>
<evidence type="ECO:0000256" key="19">
    <source>
        <dbReference type="ARBA" id="ARBA00022842"/>
    </source>
</evidence>
<feature type="domain" description="Peptidase A2" evidence="26">
    <location>
        <begin position="201"/>
        <end position="281"/>
    </location>
</feature>
<dbReference type="PROSITE" id="PS00141">
    <property type="entry name" value="ASP_PROTEASE"/>
    <property type="match status" value="1"/>
</dbReference>
<keyword evidence="10" id="KW-0597">Phosphoprotein</keyword>
<dbReference type="Gene3D" id="3.10.20.90">
    <property type="entry name" value="Phosphatidylinositol 3-kinase Catalytic Subunit, Chain A, domain 1"/>
    <property type="match status" value="1"/>
</dbReference>
<dbReference type="GO" id="GO:0005524">
    <property type="term" value="F:ATP binding"/>
    <property type="evidence" value="ECO:0007669"/>
    <property type="project" value="UniProtKB-KW"/>
</dbReference>
<name>A0A8H7UFH5_9FUNG</name>
<dbReference type="Proteomes" id="UP000612746">
    <property type="component" value="Unassembled WGS sequence"/>
</dbReference>
<comment type="catalytic activity">
    <reaction evidence="21">
        <text>L-seryl-[protein] + ATP = O-phospho-L-seryl-[protein] + ADP + H(+)</text>
        <dbReference type="Rhea" id="RHEA:17989"/>
        <dbReference type="Rhea" id="RHEA-COMP:9863"/>
        <dbReference type="Rhea" id="RHEA-COMP:11604"/>
        <dbReference type="ChEBI" id="CHEBI:15378"/>
        <dbReference type="ChEBI" id="CHEBI:29999"/>
        <dbReference type="ChEBI" id="CHEBI:30616"/>
        <dbReference type="ChEBI" id="CHEBI:83421"/>
        <dbReference type="ChEBI" id="CHEBI:456216"/>
        <dbReference type="EC" id="2.7.11.1"/>
    </reaction>
</comment>
<gene>
    <name evidence="27" type="ORF">INT44_008842</name>
</gene>
<evidence type="ECO:0000313" key="27">
    <source>
        <dbReference type="EMBL" id="KAG2183831.1"/>
    </source>
</evidence>
<evidence type="ECO:0000259" key="26">
    <source>
        <dbReference type="PROSITE" id="PS50175"/>
    </source>
</evidence>
<keyword evidence="18" id="KW-0067">ATP-binding</keyword>
<keyword evidence="19" id="KW-0460">Magnesium</keyword>
<comment type="function">
    <text evidence="2">Probable aspartic protease. May be involved in the regulation of exocytosis. Acts as a linker between the 19S proteasome and polyubiquitinated proteins via UBA domain interactions with ubiquitin for their subsequent degradation. Required for S-phase checkpoint control.</text>
</comment>
<keyword evidence="15" id="KW-0064">Aspartyl protease</keyword>
<keyword evidence="17" id="KW-0378">Hydrolase</keyword>
<keyword evidence="14" id="KW-0547">Nucleotide-binding</keyword>
<keyword evidence="11" id="KW-0645">Protease</keyword>
<dbReference type="SUPFAM" id="SSF56112">
    <property type="entry name" value="Protein kinase-like (PK-like)"/>
    <property type="match status" value="1"/>
</dbReference>
<dbReference type="PROSITE" id="PS50175">
    <property type="entry name" value="ASP_PROT_RETROV"/>
    <property type="match status" value="1"/>
</dbReference>
<evidence type="ECO:0000256" key="14">
    <source>
        <dbReference type="ARBA" id="ARBA00022741"/>
    </source>
</evidence>
<dbReference type="OrthoDB" id="248923at2759"/>
<dbReference type="InterPro" id="IPR029071">
    <property type="entry name" value="Ubiquitin-like_domsf"/>
</dbReference>
<organism evidence="27 28">
    <name type="scientific">Umbelopsis vinacea</name>
    <dbReference type="NCBI Taxonomy" id="44442"/>
    <lineage>
        <taxon>Eukaryota</taxon>
        <taxon>Fungi</taxon>
        <taxon>Fungi incertae sedis</taxon>
        <taxon>Mucoromycota</taxon>
        <taxon>Mucoromycotina</taxon>
        <taxon>Umbelopsidomycetes</taxon>
        <taxon>Umbelopsidales</taxon>
        <taxon>Umbelopsidaceae</taxon>
        <taxon>Umbelopsis</taxon>
    </lineage>
</organism>
<evidence type="ECO:0000256" key="3">
    <source>
        <dbReference type="ARBA" id="ARBA00004496"/>
    </source>
</evidence>
<dbReference type="Gene3D" id="2.40.70.10">
    <property type="entry name" value="Acid Proteases"/>
    <property type="match status" value="1"/>
</dbReference>
<feature type="compositionally biased region" description="Polar residues" evidence="23">
    <location>
        <begin position="690"/>
        <end position="725"/>
    </location>
</feature>
<evidence type="ECO:0000256" key="20">
    <source>
        <dbReference type="ARBA" id="ARBA00047899"/>
    </source>
</evidence>
<dbReference type="CDD" id="cd05479">
    <property type="entry name" value="RP_DDI"/>
    <property type="match status" value="1"/>
</dbReference>
<comment type="subcellular location">
    <subcellularLocation>
        <location evidence="3">Cytoplasm</location>
    </subcellularLocation>
</comment>
<proteinExistence type="inferred from homology"/>
<dbReference type="CDD" id="cd06609">
    <property type="entry name" value="STKc_MST3_like"/>
    <property type="match status" value="1"/>
</dbReference>
<dbReference type="InterPro" id="IPR001969">
    <property type="entry name" value="Aspartic_peptidase_AS"/>
</dbReference>
<accession>A0A8H7UFH5</accession>